<feature type="compositionally biased region" description="Basic and acidic residues" evidence="2">
    <location>
        <begin position="140"/>
        <end position="150"/>
    </location>
</feature>
<dbReference type="OMA" id="RRMPVLW"/>
<dbReference type="AlphaFoldDB" id="A0A1H6PJN3"/>
<dbReference type="InterPro" id="IPR007955">
    <property type="entry name" value="Bystin"/>
</dbReference>
<proteinExistence type="inferred from homology"/>
<dbReference type="eggNOG" id="KOG3871">
    <property type="taxonomic scope" value="Eukaryota"/>
</dbReference>
<name>A0A1H6PJN3_YARLL</name>
<gene>
    <name evidence="4" type="ORF">B0I71DRAFT_133619</name>
    <name evidence="3" type="ORF">YALI1_C05636g</name>
</gene>
<evidence type="ECO:0000256" key="2">
    <source>
        <dbReference type="SAM" id="MobiDB-lite"/>
    </source>
</evidence>
<dbReference type="RefSeq" id="XP_501431.1">
    <property type="nucleotide sequence ID" value="XM_501431.1"/>
</dbReference>
<dbReference type="Proteomes" id="UP000256601">
    <property type="component" value="Unassembled WGS sequence"/>
</dbReference>
<dbReference type="GO" id="GO:0030688">
    <property type="term" value="C:preribosome, small subunit precursor"/>
    <property type="evidence" value="ECO:0007669"/>
    <property type="project" value="TreeGrafter"/>
</dbReference>
<evidence type="ECO:0000313" key="4">
    <source>
        <dbReference type="EMBL" id="RDW24828.1"/>
    </source>
</evidence>
<dbReference type="EMBL" id="CP017555">
    <property type="protein sequence ID" value="AOW02321.1"/>
    <property type="molecule type" value="Genomic_DNA"/>
</dbReference>
<organism evidence="3 5">
    <name type="scientific">Yarrowia lipolytica</name>
    <name type="common">Candida lipolytica</name>
    <dbReference type="NCBI Taxonomy" id="4952"/>
    <lineage>
        <taxon>Eukaryota</taxon>
        <taxon>Fungi</taxon>
        <taxon>Dikarya</taxon>
        <taxon>Ascomycota</taxon>
        <taxon>Saccharomycotina</taxon>
        <taxon>Dipodascomycetes</taxon>
        <taxon>Dipodascales</taxon>
        <taxon>Dipodascales incertae sedis</taxon>
        <taxon>Yarrowia</taxon>
    </lineage>
</organism>
<comment type="similarity">
    <text evidence="1">Belongs to the bystin family.</text>
</comment>
<dbReference type="GO" id="GO:0006364">
    <property type="term" value="P:rRNA processing"/>
    <property type="evidence" value="ECO:0007669"/>
    <property type="project" value="TreeGrafter"/>
</dbReference>
<reference evidence="3 5" key="1">
    <citation type="journal article" date="2016" name="PLoS ONE">
        <title>Sequence Assembly of Yarrowia lipolytica Strain W29/CLIB89 Shows Transposable Element Diversity.</title>
        <authorList>
            <person name="Magnan C."/>
            <person name="Yu J."/>
            <person name="Chang I."/>
            <person name="Jahn E."/>
            <person name="Kanomata Y."/>
            <person name="Wu J."/>
            <person name="Zeller M."/>
            <person name="Oakes M."/>
            <person name="Baldi P."/>
            <person name="Sandmeyer S."/>
        </authorList>
    </citation>
    <scope>NUCLEOTIDE SEQUENCE [LARGE SCALE GENOMIC DNA]</scope>
    <source>
        <strain evidence="3">CLIB89</strain>
        <strain evidence="5">CLIB89(W29)</strain>
    </source>
</reference>
<dbReference type="EMBL" id="KZ859019">
    <property type="protein sequence ID" value="RDW24828.1"/>
    <property type="molecule type" value="Genomic_DNA"/>
</dbReference>
<dbReference type="VEuPathDB" id="FungiDB:YALI1_C05636g"/>
<dbReference type="GO" id="GO:0030515">
    <property type="term" value="F:snoRNA binding"/>
    <property type="evidence" value="ECO:0007669"/>
    <property type="project" value="TreeGrafter"/>
</dbReference>
<evidence type="ECO:0000313" key="3">
    <source>
        <dbReference type="EMBL" id="AOW02321.1"/>
    </source>
</evidence>
<dbReference type="Proteomes" id="UP000182444">
    <property type="component" value="Chromosome 1C"/>
</dbReference>
<protein>
    <submittedName>
        <fullName evidence="4">Bystin-domain-containing protein</fullName>
    </submittedName>
</protein>
<dbReference type="OrthoDB" id="2192561at2759"/>
<reference evidence="4 6" key="2">
    <citation type="submission" date="2018-07" db="EMBL/GenBank/DDBJ databases">
        <title>Draft Genome Assemblies for Five Robust Yarrowia lipolytica Strains Exhibiting High Lipid Production and Pentose Sugar Utilization and Sugar Alcohol Secretion from Undetoxified Lignocellulosic Biomass Hydrolysates.</title>
        <authorList>
            <consortium name="DOE Joint Genome Institute"/>
            <person name="Walker C."/>
            <person name="Ryu S."/>
            <person name="Na H."/>
            <person name="Zane M."/>
            <person name="LaButti K."/>
            <person name="Lipzen A."/>
            <person name="Haridas S."/>
            <person name="Barry K."/>
            <person name="Grigoriev I.V."/>
            <person name="Quarterman J."/>
            <person name="Slininger P."/>
            <person name="Dien B."/>
            <person name="Trinh C.T."/>
        </authorList>
    </citation>
    <scope>NUCLEOTIDE SEQUENCE [LARGE SCALE GENOMIC DNA]</scope>
    <source>
        <strain evidence="4 6">YB392</strain>
    </source>
</reference>
<dbReference type="PANTHER" id="PTHR12821">
    <property type="entry name" value="BYSTIN"/>
    <property type="match status" value="1"/>
</dbReference>
<dbReference type="Pfam" id="PF05291">
    <property type="entry name" value="Bystin"/>
    <property type="match status" value="1"/>
</dbReference>
<dbReference type="GeneID" id="2909395"/>
<dbReference type="PANTHER" id="PTHR12821:SF0">
    <property type="entry name" value="BYSTIN"/>
    <property type="match status" value="1"/>
</dbReference>
<accession>A0A1H6PJN3</accession>
<evidence type="ECO:0000256" key="1">
    <source>
        <dbReference type="ARBA" id="ARBA00007114"/>
    </source>
</evidence>
<feature type="region of interest" description="Disordered" evidence="2">
    <location>
        <begin position="140"/>
        <end position="162"/>
    </location>
</feature>
<sequence length="423" mass="48705">MGKADTKDAKVRHSPLHVDMSQGSGLLRESAKQKTSRNTKKTDAAEEDFIDSATSRRILQMARDQQRELDEEERGEEFPEDDDVEFEDEDEEEDEEEYEEYEDVQQEFMTPEDAALYAKYFNEDEPVSLADKIMAKIREKEEEEQFERTGEAPGTSQGLEGEGVMLPPKVIAVYEKVGELLSRYKSGKLPKAFKIVPTLRNWQDVLYVTDPASWSPNAIYEGTKMFVSNQQAKEAQKFIQIVLLERFKEEIEEKKTLNYHVYRSLKKALYKPSAFFKGFLFPLAEQCTLKEAIIVSSILSKVSIPTLHSAAALMRLAEMPYSGPTSLFIKVLLDKKYALPYRVVDAVVFHFMRFAHVEEALPVIWHQSLLVFAQRYKSDITEDQRDALLDVIKVKNHPKITPEIRRELISGESRPIVDEQMEV</sequence>
<feature type="compositionally biased region" description="Basic and acidic residues" evidence="2">
    <location>
        <begin position="1"/>
        <end position="11"/>
    </location>
</feature>
<dbReference type="GO" id="GO:0005737">
    <property type="term" value="C:cytoplasm"/>
    <property type="evidence" value="ECO:0007669"/>
    <property type="project" value="TreeGrafter"/>
</dbReference>
<feature type="region of interest" description="Disordered" evidence="2">
    <location>
        <begin position="1"/>
        <end position="105"/>
    </location>
</feature>
<feature type="compositionally biased region" description="Acidic residues" evidence="2">
    <location>
        <begin position="69"/>
        <end position="105"/>
    </location>
</feature>
<evidence type="ECO:0000313" key="6">
    <source>
        <dbReference type="Proteomes" id="UP000256601"/>
    </source>
</evidence>
<evidence type="ECO:0000313" key="5">
    <source>
        <dbReference type="Proteomes" id="UP000182444"/>
    </source>
</evidence>
<dbReference type="VEuPathDB" id="FungiDB:YALI0_C04213g"/>
<dbReference type="KEGG" id="yli:2909395"/>
<dbReference type="GO" id="GO:0005730">
    <property type="term" value="C:nucleolus"/>
    <property type="evidence" value="ECO:0007669"/>
    <property type="project" value="TreeGrafter"/>
</dbReference>